<accession>A0ABV3AIV5</accession>
<protein>
    <submittedName>
        <fullName evidence="2">Uncharacterized protein</fullName>
    </submittedName>
</protein>
<dbReference type="RefSeq" id="WP_030646051.1">
    <property type="nucleotide sequence ID" value="NZ_JBFAEG010000030.1"/>
</dbReference>
<feature type="signal peptide" evidence="1">
    <location>
        <begin position="1"/>
        <end position="31"/>
    </location>
</feature>
<keyword evidence="1" id="KW-0732">Signal</keyword>
<feature type="chain" id="PRO_5047104739" evidence="1">
    <location>
        <begin position="32"/>
        <end position="123"/>
    </location>
</feature>
<dbReference type="Proteomes" id="UP001551011">
    <property type="component" value="Unassembled WGS sequence"/>
</dbReference>
<proteinExistence type="predicted"/>
<dbReference type="EMBL" id="JBFAEG010000030">
    <property type="protein sequence ID" value="MEU5711889.1"/>
    <property type="molecule type" value="Genomic_DNA"/>
</dbReference>
<evidence type="ECO:0000256" key="1">
    <source>
        <dbReference type="SAM" id="SignalP"/>
    </source>
</evidence>
<name>A0ABV3AIV5_9ACTN</name>
<sequence length="123" mass="12537">MNAFRTKIAALAGAAAAASLLTLTTGTPAGADELPGVLFYTGANSTGTEMAADLGDPGVCHQLPQSAASYLAISDKNVEVYFNPDCKTGAPGTSGDLYYVTGTLNSGNFPFPAVSYRVRPVGE</sequence>
<gene>
    <name evidence="2" type="ORF">AB0H04_34395</name>
</gene>
<reference evidence="2 3" key="1">
    <citation type="submission" date="2024-06" db="EMBL/GenBank/DDBJ databases">
        <title>The Natural Products Discovery Center: Release of the First 8490 Sequenced Strains for Exploring Actinobacteria Biosynthetic Diversity.</title>
        <authorList>
            <person name="Kalkreuter E."/>
            <person name="Kautsar S.A."/>
            <person name="Yang D."/>
            <person name="Bader C.D."/>
            <person name="Teijaro C.N."/>
            <person name="Fluegel L."/>
            <person name="Davis C.M."/>
            <person name="Simpson J.R."/>
            <person name="Lauterbach L."/>
            <person name="Steele A.D."/>
            <person name="Gui C."/>
            <person name="Meng S."/>
            <person name="Li G."/>
            <person name="Viehrig K."/>
            <person name="Ye F."/>
            <person name="Su P."/>
            <person name="Kiefer A.F."/>
            <person name="Nichols A."/>
            <person name="Cepeda A.J."/>
            <person name="Yan W."/>
            <person name="Fan B."/>
            <person name="Jiang Y."/>
            <person name="Adhikari A."/>
            <person name="Zheng C.-J."/>
            <person name="Schuster L."/>
            <person name="Cowan T.M."/>
            <person name="Smanski M.J."/>
            <person name="Chevrette M.G."/>
            <person name="De Carvalho L.P.S."/>
            <person name="Shen B."/>
        </authorList>
    </citation>
    <scope>NUCLEOTIDE SEQUENCE [LARGE SCALE GENOMIC DNA]</scope>
    <source>
        <strain evidence="2 3">NPDC020594</strain>
    </source>
</reference>
<comment type="caution">
    <text evidence="2">The sequence shown here is derived from an EMBL/GenBank/DDBJ whole genome shotgun (WGS) entry which is preliminary data.</text>
</comment>
<evidence type="ECO:0000313" key="2">
    <source>
        <dbReference type="EMBL" id="MEU5711889.1"/>
    </source>
</evidence>
<keyword evidence="3" id="KW-1185">Reference proteome</keyword>
<organism evidence="2 3">
    <name type="scientific">Streptomyces flaveolus</name>
    <dbReference type="NCBI Taxonomy" id="67297"/>
    <lineage>
        <taxon>Bacteria</taxon>
        <taxon>Bacillati</taxon>
        <taxon>Actinomycetota</taxon>
        <taxon>Actinomycetes</taxon>
        <taxon>Kitasatosporales</taxon>
        <taxon>Streptomycetaceae</taxon>
        <taxon>Streptomyces</taxon>
    </lineage>
</organism>
<evidence type="ECO:0000313" key="3">
    <source>
        <dbReference type="Proteomes" id="UP001551011"/>
    </source>
</evidence>